<protein>
    <recommendedName>
        <fullName evidence="2">Peptidase S1 domain-containing protein</fullName>
    </recommendedName>
</protein>
<feature type="domain" description="Peptidase S1" evidence="2">
    <location>
        <begin position="299"/>
        <end position="508"/>
    </location>
</feature>
<dbReference type="EMBL" id="FN654404">
    <property type="protein sequence ID" value="CBY33236.1"/>
    <property type="molecule type" value="Genomic_DNA"/>
</dbReference>
<feature type="compositionally biased region" description="Gly residues" evidence="1">
    <location>
        <begin position="193"/>
        <end position="208"/>
    </location>
</feature>
<dbReference type="Gene3D" id="2.40.10.10">
    <property type="entry name" value="Trypsin-like serine proteases"/>
    <property type="match status" value="2"/>
</dbReference>
<dbReference type="PROSITE" id="PS50240">
    <property type="entry name" value="TRYPSIN_DOM"/>
    <property type="match status" value="1"/>
</dbReference>
<sequence>MKLLKSTILLQVAQCGWRDRWEAVQKKHNEKNQIKLDHGCIGALEALKTENPTEDGNWVCDDIFVPKSEYTCKNVCKADGKVSGEIAVKCRLGGTESKIRGYVDCPPLISDEQSRGMKTRRDKCEDNIIDIKNGELKFFRAKGVTKKEYFVWCGGKKSKIRVKCDEVRPNSHRKKWVFTKGKNADTACPNSGSTGGGSGGSTGGGSSGGAGSDKISHCLDTAFLNAKKSVGDGRWVCDGTDKSSVCRAVCNDENITADVWIRCFKTNLAYIKGDSTVKCEGSSEVVTFSPLLPMPLLRNCNGVRDSTNASKMPWVTELTIDSSRKCRATAVNNNWLITAATCCSNTGSITMPSGASASQIHMNGFYGDISDGTARNFDFCLVQFENHGLSIPCRSSTERAGTTCWTYAEDGSSLPLNHLGGGYCAENSAVTLAPSELCYGYPDVNKNGMTDAIGRELLPGTPIFCNQGGKATLVGVGSLVETCMLENFPAIYGDISDRLVSDWIQSKL</sequence>
<dbReference type="InterPro" id="IPR001254">
    <property type="entry name" value="Trypsin_dom"/>
</dbReference>
<feature type="region of interest" description="Disordered" evidence="1">
    <location>
        <begin position="188"/>
        <end position="208"/>
    </location>
</feature>
<accession>E4YCG9</accession>
<proteinExistence type="predicted"/>
<evidence type="ECO:0000313" key="3">
    <source>
        <dbReference type="EMBL" id="CBY33236.1"/>
    </source>
</evidence>
<evidence type="ECO:0000256" key="1">
    <source>
        <dbReference type="SAM" id="MobiDB-lite"/>
    </source>
</evidence>
<dbReference type="EMBL" id="FN656517">
    <property type="protein sequence ID" value="CBY41591.1"/>
    <property type="molecule type" value="Genomic_DNA"/>
</dbReference>
<evidence type="ECO:0000259" key="2">
    <source>
        <dbReference type="PROSITE" id="PS50240"/>
    </source>
</evidence>
<dbReference type="SUPFAM" id="SSF50494">
    <property type="entry name" value="Trypsin-like serine proteases"/>
    <property type="match status" value="1"/>
</dbReference>
<reference evidence="3" key="1">
    <citation type="journal article" date="2010" name="Science">
        <title>Plasticity of animal genome architecture unmasked by rapid evolution of a pelagic tunicate.</title>
        <authorList>
            <person name="Denoeud F."/>
            <person name="Henriet S."/>
            <person name="Mungpakdee S."/>
            <person name="Aury J.M."/>
            <person name="Da Silva C."/>
            <person name="Brinkmann H."/>
            <person name="Mikhaleva J."/>
            <person name="Olsen L.C."/>
            <person name="Jubin C."/>
            <person name="Canestro C."/>
            <person name="Bouquet J.M."/>
            <person name="Danks G."/>
            <person name="Poulain J."/>
            <person name="Campsteijn C."/>
            <person name="Adamski M."/>
            <person name="Cross I."/>
            <person name="Yadetie F."/>
            <person name="Muffato M."/>
            <person name="Louis A."/>
            <person name="Butcher S."/>
            <person name="Tsagkogeorga G."/>
            <person name="Konrad A."/>
            <person name="Singh S."/>
            <person name="Jensen M.F."/>
            <person name="Cong E.H."/>
            <person name="Eikeseth-Otteraa H."/>
            <person name="Noel B."/>
            <person name="Anthouard V."/>
            <person name="Porcel B.M."/>
            <person name="Kachouri-Lafond R."/>
            <person name="Nishino A."/>
            <person name="Ugolini M."/>
            <person name="Chourrout P."/>
            <person name="Nishida H."/>
            <person name="Aasland R."/>
            <person name="Huzurbazar S."/>
            <person name="Westhof E."/>
            <person name="Delsuc F."/>
            <person name="Lehrach H."/>
            <person name="Reinhardt R."/>
            <person name="Weissenbach J."/>
            <person name="Roy S.W."/>
            <person name="Artiguenave F."/>
            <person name="Postlethwait J.H."/>
            <person name="Manak J.R."/>
            <person name="Thompson E.M."/>
            <person name="Jaillon O."/>
            <person name="Du Pasquier L."/>
            <person name="Boudinot P."/>
            <person name="Liberles D.A."/>
            <person name="Volff J.N."/>
            <person name="Philippe H."/>
            <person name="Lenhard B."/>
            <person name="Roest Crollius H."/>
            <person name="Wincker P."/>
            <person name="Chourrout D."/>
        </authorList>
    </citation>
    <scope>NUCLEOTIDE SEQUENCE [LARGE SCALE GENOMIC DNA]</scope>
</reference>
<dbReference type="InterPro" id="IPR043504">
    <property type="entry name" value="Peptidase_S1_PA_chymotrypsin"/>
</dbReference>
<dbReference type="Pfam" id="PF00089">
    <property type="entry name" value="Trypsin"/>
    <property type="match status" value="1"/>
</dbReference>
<dbReference type="GO" id="GO:0004252">
    <property type="term" value="F:serine-type endopeptidase activity"/>
    <property type="evidence" value="ECO:0007669"/>
    <property type="project" value="InterPro"/>
</dbReference>
<dbReference type="InterPro" id="IPR009003">
    <property type="entry name" value="Peptidase_S1_PA"/>
</dbReference>
<organism evidence="3">
    <name type="scientific">Oikopleura dioica</name>
    <name type="common">Tunicate</name>
    <dbReference type="NCBI Taxonomy" id="34765"/>
    <lineage>
        <taxon>Eukaryota</taxon>
        <taxon>Metazoa</taxon>
        <taxon>Chordata</taxon>
        <taxon>Tunicata</taxon>
        <taxon>Appendicularia</taxon>
        <taxon>Copelata</taxon>
        <taxon>Oikopleuridae</taxon>
        <taxon>Oikopleura</taxon>
    </lineage>
</organism>
<dbReference type="Proteomes" id="UP000011014">
    <property type="component" value="Unassembled WGS sequence"/>
</dbReference>
<dbReference type="GO" id="GO:0006508">
    <property type="term" value="P:proteolysis"/>
    <property type="evidence" value="ECO:0007669"/>
    <property type="project" value="InterPro"/>
</dbReference>
<gene>
    <name evidence="3" type="ORF">GSOID_T00021136001</name>
    <name evidence="4" type="ORF">GSOID_T00023673001</name>
</gene>
<dbReference type="AlphaFoldDB" id="E4YCG9"/>
<name>E4YCG9_OIKDI</name>
<evidence type="ECO:0000313" key="4">
    <source>
        <dbReference type="EMBL" id="CBY41591.1"/>
    </source>
</evidence>